<organism evidence="7">
    <name type="scientific">Noccaea caerulescens</name>
    <name type="common">Alpine penny-cress</name>
    <name type="synonym">Thlaspi caerulescens</name>
    <dbReference type="NCBI Taxonomy" id="107243"/>
    <lineage>
        <taxon>Eukaryota</taxon>
        <taxon>Viridiplantae</taxon>
        <taxon>Streptophyta</taxon>
        <taxon>Embryophyta</taxon>
        <taxon>Tracheophyta</taxon>
        <taxon>Spermatophyta</taxon>
        <taxon>Magnoliopsida</taxon>
        <taxon>eudicotyledons</taxon>
        <taxon>Gunneridae</taxon>
        <taxon>Pentapetalae</taxon>
        <taxon>rosids</taxon>
        <taxon>malvids</taxon>
        <taxon>Brassicales</taxon>
        <taxon>Brassicaceae</taxon>
        <taxon>Coluteocarpeae</taxon>
        <taxon>Noccaea</taxon>
    </lineage>
</organism>
<dbReference type="EMBL" id="GEVI01016954">
    <property type="protein sequence ID" value="JAU15366.1"/>
    <property type="molecule type" value="Transcribed_RNA"/>
</dbReference>
<reference evidence="7" key="1">
    <citation type="submission" date="2016-07" db="EMBL/GenBank/DDBJ databases">
        <title>De novo transcriptome assembly of four accessions of the metal hyperaccumulator plant Noccaea caerulescens.</title>
        <authorList>
            <person name="Blande D."/>
            <person name="Halimaa P."/>
            <person name="Tervahauta A.I."/>
            <person name="Aarts M.G."/>
            <person name="Karenlampi S.O."/>
        </authorList>
    </citation>
    <scope>NUCLEOTIDE SEQUENCE</scope>
</reference>
<dbReference type="Pfam" id="PF01042">
    <property type="entry name" value="Ribonuc_L-PSP"/>
    <property type="match status" value="2"/>
</dbReference>
<dbReference type="CDD" id="cd06156">
    <property type="entry name" value="eu_AANH_C_2"/>
    <property type="match status" value="1"/>
</dbReference>
<dbReference type="FunFam" id="3.90.1490.10:FF:000002">
    <property type="entry name" value="Diphthine--ammonia ligase"/>
    <property type="match status" value="1"/>
</dbReference>
<dbReference type="Pfam" id="PF01902">
    <property type="entry name" value="Diphthami_syn_2"/>
    <property type="match status" value="1"/>
</dbReference>
<dbReference type="EC" id="6.3.1.14" evidence="1"/>
<evidence type="ECO:0000256" key="1">
    <source>
        <dbReference type="ARBA" id="ARBA00012089"/>
    </source>
</evidence>
<evidence type="ECO:0000256" key="5">
    <source>
        <dbReference type="ARBA" id="ARBA00048108"/>
    </source>
</evidence>
<dbReference type="InterPro" id="IPR030662">
    <property type="entry name" value="DPH6/MJ0570"/>
</dbReference>
<dbReference type="FunFam" id="3.40.50.620:FF:000069">
    <property type="entry name" value="diphthine--ammonia ligase"/>
    <property type="match status" value="1"/>
</dbReference>
<dbReference type="PANTHER" id="PTHR12196:SF2">
    <property type="entry name" value="DIPHTHINE--AMMONIA LIGASE"/>
    <property type="match status" value="1"/>
</dbReference>
<dbReference type="InterPro" id="IPR014729">
    <property type="entry name" value="Rossmann-like_a/b/a_fold"/>
</dbReference>
<dbReference type="InterPro" id="IPR006175">
    <property type="entry name" value="YjgF/YER057c/UK114"/>
</dbReference>
<dbReference type="Gene3D" id="3.30.1330.40">
    <property type="entry name" value="RutC-like"/>
    <property type="match status" value="2"/>
</dbReference>
<name>A0A1J3D8V9_NOCCA</name>
<dbReference type="SUPFAM" id="SSF55298">
    <property type="entry name" value="YjgF-like"/>
    <property type="match status" value="2"/>
</dbReference>
<dbReference type="FunFam" id="3.30.1330.40:FF:000009">
    <property type="entry name" value="Endoribonuclease"/>
    <property type="match status" value="1"/>
</dbReference>
<keyword evidence="7" id="KW-0436">Ligase</keyword>
<evidence type="ECO:0000256" key="3">
    <source>
        <dbReference type="ARBA" id="ARBA00029814"/>
    </source>
</evidence>
<evidence type="ECO:0000313" key="7">
    <source>
        <dbReference type="EMBL" id="JAU15366.1"/>
    </source>
</evidence>
<dbReference type="CDD" id="cd01994">
    <property type="entry name" value="AANH_PF0828-like"/>
    <property type="match status" value="1"/>
</dbReference>
<dbReference type="SUPFAM" id="SSF52402">
    <property type="entry name" value="Adenine nucleotide alpha hydrolases-like"/>
    <property type="match status" value="1"/>
</dbReference>
<gene>
    <name evidence="7" type="ORF">GA_TR15891_c2_g1_i1_g.49895</name>
</gene>
<dbReference type="PANTHER" id="PTHR12196">
    <property type="entry name" value="DOMAIN OF UNKNOWN FUNCTION 71 DUF71 -CONTAINING PROTEIN"/>
    <property type="match status" value="1"/>
</dbReference>
<evidence type="ECO:0000259" key="6">
    <source>
        <dbReference type="Pfam" id="PF01902"/>
    </source>
</evidence>
<sequence length="720" mass="80801">MKVVALVSGGKDSCYTMMKCIEYGHEIVALANLLPIDDSVDELDSYMYQTVGHQIIVSYAECMNVPLFRRRIRGSSRHQKLSYQMTQDDEVEDMFVLLSEVKRQIPSITAVSSGAIASDYQRLRVESICSRLGLVSLAFLWKQDQTLLLQEMIANGIKAILVKVAAIGLDPAKHLGKDLAFMEPYLLKLKELYGSNVCGEGGEYETLTLDCPLFTNARIVLDEFQVVLHSPDCIAPVGVLHPSTFHLEKKENPESNSLEGESGLVFEVQGDGPYISESTRQQDDGNVDLVEHTRNRLHLSKTEKDNTFSICCWLEDSSTGLKEDLETVLTEIESQLLKHGFNWQHVLYIHLYISDMGEFAVANDTYVKFITQEKCPFGVPSRSTIELPLVQAGFGKAYVEVLVANDHSKRVLHVQSISCWAPSCIGPYSQATLHKSVLHMAGQLGLDPPTMNLRNEGAIAELNQALTNSEAIAESFRCSISSSAILFVVFCSARTKQSERNQLHEKFVSFLDLAKSSRRVSNSLDPMFLYILVPDLPKRALVEIKPVLYVEEDTENEDETRQDQSGEGDYSYWGYKPEKWHQDCVQNRVVDGKVCVTVLSISAEVMRKLHEDSAEEKEEQLERVSRFCVYLLNKTLLENSFSWQDITSLRIHFSTSLGVSIERVSSIYSTAFRELNEMSHRVRVNGSKEPIFNLIPVLGAGNSSASLVNLITCELFAIRS</sequence>
<dbReference type="NCBIfam" id="TIGR00290">
    <property type="entry name" value="MJ0570_dom"/>
    <property type="match status" value="1"/>
</dbReference>
<comment type="catalytic activity">
    <reaction evidence="5">
        <text>diphthine-[translation elongation factor 2] + NH4(+) + ATP = diphthamide-[translation elongation factor 2] + AMP + diphosphate + H(+)</text>
        <dbReference type="Rhea" id="RHEA:19753"/>
        <dbReference type="Rhea" id="RHEA-COMP:10172"/>
        <dbReference type="Rhea" id="RHEA-COMP:10174"/>
        <dbReference type="ChEBI" id="CHEBI:15378"/>
        <dbReference type="ChEBI" id="CHEBI:16692"/>
        <dbReference type="ChEBI" id="CHEBI:28938"/>
        <dbReference type="ChEBI" id="CHEBI:30616"/>
        <dbReference type="ChEBI" id="CHEBI:33019"/>
        <dbReference type="ChEBI" id="CHEBI:82696"/>
        <dbReference type="ChEBI" id="CHEBI:456215"/>
        <dbReference type="EC" id="6.3.1.14"/>
    </reaction>
</comment>
<dbReference type="GO" id="GO:0017178">
    <property type="term" value="F:diphthine-ammonia ligase activity"/>
    <property type="evidence" value="ECO:0007669"/>
    <property type="project" value="UniProtKB-EC"/>
</dbReference>
<dbReference type="Gene3D" id="3.90.1490.10">
    <property type="entry name" value="putative n-type atp pyrophosphatase, domain 2"/>
    <property type="match status" value="1"/>
</dbReference>
<evidence type="ECO:0000256" key="2">
    <source>
        <dbReference type="ARBA" id="ARBA00018426"/>
    </source>
</evidence>
<dbReference type="Gene3D" id="3.40.50.620">
    <property type="entry name" value="HUPs"/>
    <property type="match status" value="1"/>
</dbReference>
<evidence type="ECO:0000256" key="4">
    <source>
        <dbReference type="ARBA" id="ARBA00031552"/>
    </source>
</evidence>
<protein>
    <recommendedName>
        <fullName evidence="2">Diphthine--ammonia ligase</fullName>
        <ecNumber evidence="1">6.3.1.14</ecNumber>
    </recommendedName>
    <alternativeName>
        <fullName evidence="3">Diphthamide synthase</fullName>
    </alternativeName>
    <alternativeName>
        <fullName evidence="4">Diphthamide synthetase</fullName>
    </alternativeName>
</protein>
<feature type="domain" description="Diphthamide synthase" evidence="6">
    <location>
        <begin position="1"/>
        <end position="226"/>
    </location>
</feature>
<dbReference type="GO" id="GO:0017183">
    <property type="term" value="P:protein histidyl modification to diphthamide"/>
    <property type="evidence" value="ECO:0007669"/>
    <property type="project" value="TreeGrafter"/>
</dbReference>
<dbReference type="InterPro" id="IPR002761">
    <property type="entry name" value="Diphthami_syn_dom"/>
</dbReference>
<dbReference type="InterPro" id="IPR035959">
    <property type="entry name" value="RutC-like_sf"/>
</dbReference>
<proteinExistence type="predicted"/>
<dbReference type="AlphaFoldDB" id="A0A1J3D8V9"/>
<accession>A0A1J3D8V9</accession>
<dbReference type="FunFam" id="3.30.1330.40:FF:000016">
    <property type="entry name" value="Endoribonuclease"/>
    <property type="match status" value="1"/>
</dbReference>